<evidence type="ECO:0000313" key="4">
    <source>
        <dbReference type="Proteomes" id="UP001596039"/>
    </source>
</evidence>
<organism evidence="3 4">
    <name type="scientific">Lysinimonas soli</name>
    <dbReference type="NCBI Taxonomy" id="1074233"/>
    <lineage>
        <taxon>Bacteria</taxon>
        <taxon>Bacillati</taxon>
        <taxon>Actinomycetota</taxon>
        <taxon>Actinomycetes</taxon>
        <taxon>Micrococcales</taxon>
        <taxon>Microbacteriaceae</taxon>
        <taxon>Lysinimonas</taxon>
    </lineage>
</organism>
<evidence type="ECO:0000256" key="1">
    <source>
        <dbReference type="SAM" id="Phobius"/>
    </source>
</evidence>
<comment type="caution">
    <text evidence="3">The sequence shown here is derived from an EMBL/GenBank/DDBJ whole genome shotgun (WGS) entry which is preliminary data.</text>
</comment>
<dbReference type="InterPro" id="IPR025403">
    <property type="entry name" value="TgpA-like_C"/>
</dbReference>
<name>A0ABW0NS60_9MICO</name>
<accession>A0ABW0NS60</accession>
<gene>
    <name evidence="3" type="ORF">ACFPJ4_14020</name>
</gene>
<feature type="domain" description="Protein-glutamine gamma-glutamyltransferase-like C-terminal" evidence="2">
    <location>
        <begin position="131"/>
        <end position="199"/>
    </location>
</feature>
<evidence type="ECO:0000259" key="2">
    <source>
        <dbReference type="Pfam" id="PF13559"/>
    </source>
</evidence>
<keyword evidence="1" id="KW-1133">Transmembrane helix</keyword>
<dbReference type="EMBL" id="JBHSMG010000004">
    <property type="protein sequence ID" value="MFC5503360.1"/>
    <property type="molecule type" value="Genomic_DNA"/>
</dbReference>
<sequence>MILPLDVPVDPDAPEAQRWLLDELSKPQYQAAKPGLLDQIVRAIQNWLSSLRLSGSGIPVIGDLLPIVLAVLVAALLVVAFLIFGVPRLNRRGAASDELFGADDRRDADALRRDALRAAAAGDYATAIAELFRALARGLAERTLVSSFPGSTANDVAARAARVFPDAAERLRTAARSFDGVRYLGAPGSRDEWDALVALEGELRGARPTHGLDDDAELVGQAAGTAGETTGIHS</sequence>
<keyword evidence="4" id="KW-1185">Reference proteome</keyword>
<evidence type="ECO:0000313" key="3">
    <source>
        <dbReference type="EMBL" id="MFC5503360.1"/>
    </source>
</evidence>
<dbReference type="Proteomes" id="UP001596039">
    <property type="component" value="Unassembled WGS sequence"/>
</dbReference>
<protein>
    <submittedName>
        <fullName evidence="3">DUF4129 domain-containing protein</fullName>
    </submittedName>
</protein>
<keyword evidence="1" id="KW-0812">Transmembrane</keyword>
<proteinExistence type="predicted"/>
<feature type="transmembrane region" description="Helical" evidence="1">
    <location>
        <begin position="64"/>
        <end position="86"/>
    </location>
</feature>
<reference evidence="4" key="1">
    <citation type="journal article" date="2019" name="Int. J. Syst. Evol. Microbiol.">
        <title>The Global Catalogue of Microorganisms (GCM) 10K type strain sequencing project: providing services to taxonomists for standard genome sequencing and annotation.</title>
        <authorList>
            <consortium name="The Broad Institute Genomics Platform"/>
            <consortium name="The Broad Institute Genome Sequencing Center for Infectious Disease"/>
            <person name="Wu L."/>
            <person name="Ma J."/>
        </authorList>
    </citation>
    <scope>NUCLEOTIDE SEQUENCE [LARGE SCALE GENOMIC DNA]</scope>
    <source>
        <strain evidence="4">CGMCC 4.6997</strain>
    </source>
</reference>
<keyword evidence="1" id="KW-0472">Membrane</keyword>
<dbReference type="Pfam" id="PF13559">
    <property type="entry name" value="DUF4129"/>
    <property type="match status" value="1"/>
</dbReference>
<dbReference type="RefSeq" id="WP_386741073.1">
    <property type="nucleotide sequence ID" value="NZ_JBHSMG010000004.1"/>
</dbReference>